<name>A0A378W5N5_9MYCO</name>
<organism evidence="3 4">
    <name type="scientific">Mycolicibacterium senegalense</name>
    <dbReference type="NCBI Taxonomy" id="1796"/>
    <lineage>
        <taxon>Bacteria</taxon>
        <taxon>Bacillati</taxon>
        <taxon>Actinomycetota</taxon>
        <taxon>Actinomycetes</taxon>
        <taxon>Mycobacteriales</taxon>
        <taxon>Mycobacteriaceae</taxon>
        <taxon>Mycolicibacterium</taxon>
    </lineage>
</organism>
<dbReference type="Pfam" id="PF01243">
    <property type="entry name" value="PNPOx_N"/>
    <property type="match status" value="1"/>
</dbReference>
<dbReference type="RefSeq" id="WP_036388904.1">
    <property type="nucleotide sequence ID" value="NZ_CP081000.1"/>
</dbReference>
<dbReference type="GO" id="GO:0070967">
    <property type="term" value="F:coenzyme F420 binding"/>
    <property type="evidence" value="ECO:0007669"/>
    <property type="project" value="TreeGrafter"/>
</dbReference>
<evidence type="ECO:0000313" key="3">
    <source>
        <dbReference type="EMBL" id="SUA27410.1"/>
    </source>
</evidence>
<dbReference type="PANTHER" id="PTHR35176">
    <property type="entry name" value="HEME OXYGENASE HI_0854-RELATED"/>
    <property type="match status" value="1"/>
</dbReference>
<dbReference type="Gene3D" id="2.30.110.10">
    <property type="entry name" value="Electron Transport, Fmn-binding Protein, Chain A"/>
    <property type="match status" value="1"/>
</dbReference>
<dbReference type="GO" id="GO:0016627">
    <property type="term" value="F:oxidoreductase activity, acting on the CH-CH group of donors"/>
    <property type="evidence" value="ECO:0007669"/>
    <property type="project" value="TreeGrafter"/>
</dbReference>
<dbReference type="NCBIfam" id="TIGR03618">
    <property type="entry name" value="Rv1155_F420"/>
    <property type="match status" value="1"/>
</dbReference>
<sequence length="129" mass="13963">MRGIPDSHRDLADAPLVASLATVGADGTPQVTAVWHVTEGDTVQISLLRARQKYRNVSAHPYATLFIIDPQNPFRTLEIRGTVTVCEDTGLTLFEKVFRHYGQDPTASAAPTEGRVAITLTPTHVVAQG</sequence>
<accession>A0A378W5N5</accession>
<dbReference type="AlphaFoldDB" id="A0A378W5N5"/>
<feature type="domain" description="Pyridoxamine 5'-phosphate oxidase N-terminal" evidence="2">
    <location>
        <begin position="5"/>
        <end position="125"/>
    </location>
</feature>
<evidence type="ECO:0000313" key="4">
    <source>
        <dbReference type="Proteomes" id="UP000254945"/>
    </source>
</evidence>
<protein>
    <submittedName>
        <fullName evidence="3">Pyridoxamine 5'-phosphate oxidase-related FMN-binding protein</fullName>
    </submittedName>
</protein>
<dbReference type="InterPro" id="IPR052019">
    <property type="entry name" value="F420H2_bilvrd_red/Heme_oxyg"/>
</dbReference>
<dbReference type="Proteomes" id="UP000254945">
    <property type="component" value="Unassembled WGS sequence"/>
</dbReference>
<evidence type="ECO:0000256" key="1">
    <source>
        <dbReference type="ARBA" id="ARBA00023002"/>
    </source>
</evidence>
<dbReference type="InterPro" id="IPR012349">
    <property type="entry name" value="Split_barrel_FMN-bd"/>
</dbReference>
<proteinExistence type="predicted"/>
<dbReference type="GO" id="GO:0005829">
    <property type="term" value="C:cytosol"/>
    <property type="evidence" value="ECO:0007669"/>
    <property type="project" value="TreeGrafter"/>
</dbReference>
<evidence type="ECO:0000259" key="2">
    <source>
        <dbReference type="Pfam" id="PF01243"/>
    </source>
</evidence>
<dbReference type="SUPFAM" id="SSF50475">
    <property type="entry name" value="FMN-binding split barrel"/>
    <property type="match status" value="1"/>
</dbReference>
<keyword evidence="1" id="KW-0560">Oxidoreductase</keyword>
<dbReference type="InterPro" id="IPR019920">
    <property type="entry name" value="F420-binding_dom_put"/>
</dbReference>
<reference evidence="3 4" key="1">
    <citation type="submission" date="2018-06" db="EMBL/GenBank/DDBJ databases">
        <authorList>
            <consortium name="Pathogen Informatics"/>
            <person name="Doyle S."/>
        </authorList>
    </citation>
    <scope>NUCLEOTIDE SEQUENCE [LARGE SCALE GENOMIC DNA]</scope>
    <source>
        <strain evidence="3 4">NCTC4524</strain>
    </source>
</reference>
<dbReference type="PANTHER" id="PTHR35176:SF6">
    <property type="entry name" value="HEME OXYGENASE HI_0854-RELATED"/>
    <property type="match status" value="1"/>
</dbReference>
<dbReference type="EMBL" id="UGQQ01000002">
    <property type="protein sequence ID" value="SUA27410.1"/>
    <property type="molecule type" value="Genomic_DNA"/>
</dbReference>
<dbReference type="InterPro" id="IPR011576">
    <property type="entry name" value="Pyridox_Oxase_N"/>
</dbReference>
<gene>
    <name evidence="3" type="ORF">NCTC4524_03381</name>
</gene>